<accession>A0A2Z2M9H0</accession>
<dbReference type="Pfam" id="PF06197">
    <property type="entry name" value="DUF998"/>
    <property type="match status" value="1"/>
</dbReference>
<feature type="transmembrane region" description="Helical" evidence="1">
    <location>
        <begin position="106"/>
        <end position="124"/>
    </location>
</feature>
<organism evidence="2 3">
    <name type="scientific">Thermococcus profundus</name>
    <dbReference type="NCBI Taxonomy" id="49899"/>
    <lineage>
        <taxon>Archaea</taxon>
        <taxon>Methanobacteriati</taxon>
        <taxon>Methanobacteriota</taxon>
        <taxon>Thermococci</taxon>
        <taxon>Thermococcales</taxon>
        <taxon>Thermococcaceae</taxon>
        <taxon>Thermococcus</taxon>
    </lineage>
</organism>
<feature type="transmembrane region" description="Helical" evidence="1">
    <location>
        <begin position="50"/>
        <end position="71"/>
    </location>
</feature>
<gene>
    <name evidence="2" type="ORF">A3L09_03470</name>
</gene>
<protein>
    <recommendedName>
        <fullName evidence="4">DUF998 domain-containing protein</fullName>
    </recommendedName>
</protein>
<keyword evidence="3" id="KW-1185">Reference proteome</keyword>
<dbReference type="RefSeq" id="WP_088857638.1">
    <property type="nucleotide sequence ID" value="NZ_CP014862.1"/>
</dbReference>
<feature type="transmembrane region" description="Helical" evidence="1">
    <location>
        <begin position="136"/>
        <end position="154"/>
    </location>
</feature>
<dbReference type="EMBL" id="CP014862">
    <property type="protein sequence ID" value="ASJ02376.1"/>
    <property type="molecule type" value="Genomic_DNA"/>
</dbReference>
<keyword evidence="1" id="KW-1133">Transmembrane helix</keyword>
<feature type="transmembrane region" description="Helical" evidence="1">
    <location>
        <begin position="83"/>
        <end position="100"/>
    </location>
</feature>
<evidence type="ECO:0000313" key="3">
    <source>
        <dbReference type="Proteomes" id="UP000250179"/>
    </source>
</evidence>
<evidence type="ECO:0000313" key="2">
    <source>
        <dbReference type="EMBL" id="ASJ02376.1"/>
    </source>
</evidence>
<proteinExistence type="predicted"/>
<dbReference type="KEGG" id="tprf:A3L09_03470"/>
<dbReference type="OrthoDB" id="103507at2157"/>
<evidence type="ECO:0000256" key="1">
    <source>
        <dbReference type="SAM" id="Phobius"/>
    </source>
</evidence>
<name>A0A2Z2M9H0_THEPR</name>
<dbReference type="InterPro" id="IPR009339">
    <property type="entry name" value="DUF998"/>
</dbReference>
<dbReference type="Proteomes" id="UP000250179">
    <property type="component" value="Chromosome"/>
</dbReference>
<reference evidence="2 3" key="1">
    <citation type="submission" date="2016-03" db="EMBL/GenBank/DDBJ databases">
        <title>Complete genome sequence of Thermococcus profundus strain DT5432.</title>
        <authorList>
            <person name="Oger P.M."/>
        </authorList>
    </citation>
    <scope>NUCLEOTIDE SEQUENCE [LARGE SCALE GENOMIC DNA]</scope>
    <source>
        <strain evidence="2 3">DT 5432</strain>
    </source>
</reference>
<keyword evidence="1" id="KW-0812">Transmembrane</keyword>
<feature type="transmembrane region" description="Helical" evidence="1">
    <location>
        <begin position="166"/>
        <end position="185"/>
    </location>
</feature>
<dbReference type="AlphaFoldDB" id="A0A2Z2M9H0"/>
<keyword evidence="1" id="KW-0472">Membrane</keyword>
<sequence length="196" mass="21434">MRKSQLQAGLVAPLVAYSGILTAIYVNRSWWKLTDNAISDLGKVGLSNKWLLNVPLVVTAALAIYYAAGLLETARNSIEKAGTGMLIAGFAFLALIGIFPEGTSPHYYVSWCFFLTAGFGFLIAGVGMGLAGERGMLYFTVALFVLAWILSVWAMRTFRGVAIPEFVGALTITVWHYVVLLKFWGDEYAALRAHKD</sequence>
<feature type="transmembrane region" description="Helical" evidence="1">
    <location>
        <begin position="7"/>
        <end position="26"/>
    </location>
</feature>
<dbReference type="PANTHER" id="PTHR42241:SF2">
    <property type="entry name" value="HYPOTHETICAL MEMBRANE PROTEIN, CONSERVED, DUF998 FAMILY"/>
    <property type="match status" value="1"/>
</dbReference>
<evidence type="ECO:0008006" key="4">
    <source>
        <dbReference type="Google" id="ProtNLM"/>
    </source>
</evidence>
<dbReference type="PANTHER" id="PTHR42241">
    <property type="entry name" value="HYPOTHETICAL MEMBRANE PROTEIN, CONSERVED, DUF998 FAMILY"/>
    <property type="match status" value="1"/>
</dbReference>
<dbReference type="GeneID" id="33319440"/>